<dbReference type="Pfam" id="PF14349">
    <property type="entry name" value="SprA_N"/>
    <property type="match status" value="2"/>
</dbReference>
<dbReference type="EMBL" id="BNAF01000002">
    <property type="protein sequence ID" value="GHE23799.1"/>
    <property type="molecule type" value="Genomic_DNA"/>
</dbReference>
<evidence type="ECO:0000313" key="3">
    <source>
        <dbReference type="EMBL" id="GHE23799.1"/>
    </source>
</evidence>
<name>A0ABQ3HRQ0_9SPHI</name>
<dbReference type="Proteomes" id="UP000620550">
    <property type="component" value="Unassembled WGS sequence"/>
</dbReference>
<reference evidence="4" key="1">
    <citation type="journal article" date="2019" name="Int. J. Syst. Evol. Microbiol.">
        <title>The Global Catalogue of Microorganisms (GCM) 10K type strain sequencing project: providing services to taxonomists for standard genome sequencing and annotation.</title>
        <authorList>
            <consortium name="The Broad Institute Genomics Platform"/>
            <consortium name="The Broad Institute Genome Sequencing Center for Infectious Disease"/>
            <person name="Wu L."/>
            <person name="Ma J."/>
        </authorList>
    </citation>
    <scope>NUCLEOTIDE SEQUENCE [LARGE SCALE GENOMIC DNA]</scope>
    <source>
        <strain evidence="4">CGMCC 1.12966</strain>
    </source>
</reference>
<proteinExistence type="predicted"/>
<evidence type="ECO:0000259" key="2">
    <source>
        <dbReference type="Pfam" id="PF14349"/>
    </source>
</evidence>
<comment type="caution">
    <text evidence="3">The sequence shown here is derived from an EMBL/GenBank/DDBJ whole genome shotgun (WGS) entry which is preliminary data.</text>
</comment>
<feature type="domain" description="Gliding motility protein SprA N-terminal" evidence="2">
    <location>
        <begin position="1078"/>
        <end position="1608"/>
    </location>
</feature>
<dbReference type="NCBIfam" id="TIGR04189">
    <property type="entry name" value="surface_SprA"/>
    <property type="match status" value="1"/>
</dbReference>
<keyword evidence="1" id="KW-0732">Signal</keyword>
<sequence>MLKKPIHLALLCLLGCIFCICYAVQAQQVTPAYGKNADSLTIPYRFKDHPFLKLRKTYDPIDLGYPTNIQREIEYDPTSKAYIIKERLGNKLYRPSMHLSLDEYKKFEFNRLQKNYWEELAEKSLMEERKRRLIPILEVSSPTFQRIFGGNTIEITPRGSAEIIFRGQRNTNENPMFNEIQRKQWGFDFDQNINLNLNGKIGERVKVNANFNSRAQFDFENQIRLDYVAEDDAILRRLEVGNVNMALNSSLIQGSESLFGVKAQLQFGKLFFTGVVSQQRSRQKEFTISNGSRDSNIELNLDDYEANQHYFLSQYFRDNYNQALSLAPIITTNINITQIEVWVNNRSNSYEEARDVLALLDLGEYTPYNSSITRGNVRNPSTGLPGQNSAQVSNDLLRLLGENGRQSSGTFVQSFFAPTGGTDNYEKLTYARKLIEGKDYFLNGKLGYISLLYPLNQDQVLAVAYRYLLNGVEYQVGEFSTDIPVTPSNPTMLYTKLLKASTLKTNLPTWNLMMKNIYSLNSYNISNNNFYLQIYRKEDETGTDRPSMFEGIRTQGKTWLQITGLDRLDQAQAANPDGLFDYMEGITIDAKRGKLIFPLVEPFGVDLARQFAAGEETLSEKYTYPELYRLTKVDAQQKFPNKNRYILRGRYSSTSGTEFQLEGFNIRPGSVRVMAGGMRLEEGQDFYINYELGTLRILNEAMVMGGTPITVSMEDDAMFGLQQKTLMGGRFDYRLNEKLHLGATIMNLTEKPLTEKVNIGQEPMSNTMVGADISYNSSSRWLTRMVDKLPFLSTREESQVSFYGEFAQLIPGHPRGLNTANGRTGTTYIDDFENSVSYIDILGRNAWQIAGTPRMFSESNLVNELQYGFNRALLAFYNIDPVFYNNSALTPANISNAMRSDHRVREVLEREIFPFKESRTGGAIFINTLNMAFYPMIRGPYNYATAGLNSEGRFTEPQTKWGGIFRSLDQTDFEAENIEFLEMWMMDPTLTNPGKAGGDIFFNLGNISEDVLKDGRKSLENAIPLTADLSQIDQTNWGYVVKNQPVIQAFDNNNSNRLKQDVGLDGLSNAEESTFFGQFLSQLQGVLSAEAYNRLANDPSSDDYRYFRSNMFDQQAVGILERYQYYNGLEGNSRTNEQSQLDFGVETSANTLLPDGEDLNRDNTMNEIDEYYQYRLSTRPEDMAVGRNFIVDEVISDVKLANGNTESVKWYKIRIPITAYESKQGDVNDFKTIRYVRMFMTNYADTAIMRFGRLQFIRGEWRRYNNENAANKVISDPSMGLVPSDNSTFNVANVNIEENGTRSPIPYVVPPGINRQVDWGNNNYNVQLNEQALSIDVQNLRDGYGRGAYRTASHDFRPYGNLEMFVHAEGENLRNGDFRAFVRVGTDDRFNFYEYDMPLQITPYGTTSVDLIWPQANRMLIKIDQLTQAKIARDAAMRNGAPWPLDVPFEYIDGEVKITVVGTPDIGKVRYYMLGIKNPLQGSATATDLDDGRDLSGEFWFNELRLTDFDDRGGWAATARMDIKLADFASIAITGTKSTIGFGAISQAMNQRKRTDDLFMDITTNAELGRFFHPRHGITIPFYFNYSRQIATPEYDPYNPDIKLNTALGALSVNRRDSLLRLVRDLTTRKAFSFMNVRKLRTDNTRPLRLWDIENISASYAYTSYQHYDYNIAMSTQRTYRAALDYQFSNPDLKFHEPLKKVIKSKNLAFIRDLNFNLLPTLINFRLDVNRIYNENTMRDNTSDNVLPTYYNKNFNMNRIYGISWDLTKSLRLDFNATNYSIIDEPAGRIDGIKQDTMWRNFWKMGRTTDYNHMMNLTYTLPIHKIPYLEWVNVITRYGTQFNWQSEPLLAIQNDAISIGNSVQNNRTIQINPNLNFGSLYNKFSFFRDNTRRDAHGPKAILAQLLSALRTINGAYTKNEGQFLPGYLPQTNMLGYDFDRNAPGWNFILGSQSNILDRALANGWISKDSLQTRMYAKTYAENLSLVTNLEPFRGLRVDLIFNKIDNYNYTAATQFTSDGLLESVTPYRTGNYSITQIAIRSAFRNHRELFQRFEENRVTISERLAAGNPNSVDHVDDEMFADGYGKAQQDVVVNAFLTTYLGHDVNSSALNKKPSMPLPNWRVAYTQLANLLGLTDVFTSIALTHAYSSLYSISGYNAVLRYKESDGMPFERDANNNFLPEFQYEQVSILDQFIPLIGVDLRFANNLAGTSEWRRVKNLNFSVTNGQMSMLIENSFVLGVGYRKIGVQLPFGLLRDKKWSSDINFKLDVALNDRKTIVYRSDIQDAEISAGNKSISLNPTLDCVINQQYNIQLFYNSNVVRPYTSQNFATSYTNFGVNFRIFFQ</sequence>
<keyword evidence="4" id="KW-1185">Reference proteome</keyword>
<dbReference type="InterPro" id="IPR025684">
    <property type="entry name" value="SprA_N_dom"/>
</dbReference>
<feature type="signal peptide" evidence="1">
    <location>
        <begin position="1"/>
        <end position="26"/>
    </location>
</feature>
<dbReference type="InterPro" id="IPR026377">
    <property type="entry name" value="Cell_surface_SprA"/>
</dbReference>
<evidence type="ECO:0000313" key="4">
    <source>
        <dbReference type="Proteomes" id="UP000620550"/>
    </source>
</evidence>
<accession>A0ABQ3HRQ0</accession>
<organism evidence="3 4">
    <name type="scientific">Sphingobacterium griseoflavum</name>
    <dbReference type="NCBI Taxonomy" id="1474952"/>
    <lineage>
        <taxon>Bacteria</taxon>
        <taxon>Pseudomonadati</taxon>
        <taxon>Bacteroidota</taxon>
        <taxon>Sphingobacteriia</taxon>
        <taxon>Sphingobacteriales</taxon>
        <taxon>Sphingobacteriaceae</taxon>
        <taxon>Sphingobacterium</taxon>
    </lineage>
</organism>
<protein>
    <submittedName>
        <fullName evidence="3">Cell surface protein SprA</fullName>
    </submittedName>
</protein>
<feature type="domain" description="Gliding motility protein SprA N-terminal" evidence="2">
    <location>
        <begin position="68"/>
        <end position="349"/>
    </location>
</feature>
<feature type="chain" id="PRO_5045079339" evidence="1">
    <location>
        <begin position="27"/>
        <end position="2344"/>
    </location>
</feature>
<gene>
    <name evidence="3" type="primary">sprA</name>
    <name evidence="3" type="ORF">GCM10017764_07670</name>
</gene>
<evidence type="ECO:0000256" key="1">
    <source>
        <dbReference type="SAM" id="SignalP"/>
    </source>
</evidence>